<feature type="non-terminal residue" evidence="1">
    <location>
        <position position="77"/>
    </location>
</feature>
<dbReference type="Proteomes" id="UP001594351">
    <property type="component" value="Unassembled WGS sequence"/>
</dbReference>
<sequence length="77" mass="8634">MRVAFRVINKGLTIGDVAIFGSAATRLRQIIEQTVITLTHAFEQMLYISNLIQFYQIEPHISAEQGLNLASSRGEIE</sequence>
<proteinExistence type="predicted"/>
<name>A0ABV6YUF9_UNCC1</name>
<dbReference type="EMBL" id="JBHPBY010000062">
    <property type="protein sequence ID" value="MFC1849834.1"/>
    <property type="molecule type" value="Genomic_DNA"/>
</dbReference>
<protein>
    <submittedName>
        <fullName evidence="1">Uncharacterized protein</fullName>
    </submittedName>
</protein>
<comment type="caution">
    <text evidence="1">The sequence shown here is derived from an EMBL/GenBank/DDBJ whole genome shotgun (WGS) entry which is preliminary data.</text>
</comment>
<keyword evidence="2" id="KW-1185">Reference proteome</keyword>
<gene>
    <name evidence="1" type="ORF">ACFL27_06460</name>
</gene>
<reference evidence="1 2" key="1">
    <citation type="submission" date="2024-09" db="EMBL/GenBank/DDBJ databases">
        <title>Laminarin stimulates single cell rates of sulfate reduction while oxygen inhibits transcriptomic activity in coastal marine sediment.</title>
        <authorList>
            <person name="Lindsay M."/>
            <person name="Orcutt B."/>
            <person name="Emerson D."/>
            <person name="Stepanauskas R."/>
            <person name="D'Angelo T."/>
        </authorList>
    </citation>
    <scope>NUCLEOTIDE SEQUENCE [LARGE SCALE GENOMIC DNA]</scope>
    <source>
        <strain evidence="1">SAG AM-311-K15</strain>
    </source>
</reference>
<accession>A0ABV6YUF9</accession>
<evidence type="ECO:0000313" key="2">
    <source>
        <dbReference type="Proteomes" id="UP001594351"/>
    </source>
</evidence>
<organism evidence="1 2">
    <name type="scientific">candidate division CSSED10-310 bacterium</name>
    <dbReference type="NCBI Taxonomy" id="2855610"/>
    <lineage>
        <taxon>Bacteria</taxon>
        <taxon>Bacteria division CSSED10-310</taxon>
    </lineage>
</organism>
<evidence type="ECO:0000313" key="1">
    <source>
        <dbReference type="EMBL" id="MFC1849834.1"/>
    </source>
</evidence>